<dbReference type="AlphaFoldDB" id="A0A1I0AUR1"/>
<accession>A0A1I0AUR1</accession>
<dbReference type="EMBL" id="FOIA01000008">
    <property type="protein sequence ID" value="SES98148.1"/>
    <property type="molecule type" value="Genomic_DNA"/>
</dbReference>
<proteinExistence type="predicted"/>
<evidence type="ECO:0000313" key="1">
    <source>
        <dbReference type="EMBL" id="SES98148.1"/>
    </source>
</evidence>
<gene>
    <name evidence="1" type="ORF">SAMN05216326_10880</name>
</gene>
<evidence type="ECO:0000313" key="2">
    <source>
        <dbReference type="Proteomes" id="UP000199345"/>
    </source>
</evidence>
<keyword evidence="2" id="KW-1185">Reference proteome</keyword>
<name>A0A1I0AUR1_9PROT</name>
<sequence length="80" mass="9501">MFSCFQLNLNDVLYMQYQLLTSVAFSTEKTGNLDTLERIHFGDHFGSLAQRYRLQFTLYLSSHICFPSTRLMLYDKINHR</sequence>
<organism evidence="1 2">
    <name type="scientific">Nitrosomonas marina</name>
    <dbReference type="NCBI Taxonomy" id="917"/>
    <lineage>
        <taxon>Bacteria</taxon>
        <taxon>Pseudomonadati</taxon>
        <taxon>Pseudomonadota</taxon>
        <taxon>Betaproteobacteria</taxon>
        <taxon>Nitrosomonadales</taxon>
        <taxon>Nitrosomonadaceae</taxon>
        <taxon>Nitrosomonas</taxon>
    </lineage>
</organism>
<dbReference type="Proteomes" id="UP000199345">
    <property type="component" value="Unassembled WGS sequence"/>
</dbReference>
<protein>
    <submittedName>
        <fullName evidence="1">Uncharacterized protein</fullName>
    </submittedName>
</protein>
<reference evidence="2" key="1">
    <citation type="submission" date="2016-10" db="EMBL/GenBank/DDBJ databases">
        <authorList>
            <person name="Varghese N."/>
            <person name="Submissions S."/>
        </authorList>
    </citation>
    <scope>NUCLEOTIDE SEQUENCE [LARGE SCALE GENOMIC DNA]</scope>
    <source>
        <strain evidence="2">Nm71</strain>
    </source>
</reference>